<comment type="caution">
    <text evidence="1">The sequence shown here is derived from an EMBL/GenBank/DDBJ whole genome shotgun (WGS) entry which is preliminary data.</text>
</comment>
<gene>
    <name evidence="1" type="ORF">CDAR_39521</name>
</gene>
<keyword evidence="2" id="KW-1185">Reference proteome</keyword>
<evidence type="ECO:0000313" key="1">
    <source>
        <dbReference type="EMBL" id="GIY53328.1"/>
    </source>
</evidence>
<evidence type="ECO:0000313" key="2">
    <source>
        <dbReference type="Proteomes" id="UP001054837"/>
    </source>
</evidence>
<dbReference type="EMBL" id="BPLQ01010754">
    <property type="protein sequence ID" value="GIY53328.1"/>
    <property type="molecule type" value="Genomic_DNA"/>
</dbReference>
<proteinExistence type="predicted"/>
<accession>A0AAV4U6C2</accession>
<dbReference type="AlphaFoldDB" id="A0AAV4U6C2"/>
<sequence length="111" mass="12599">MSSSPIQFPYFLNDLQYTSDDVILPNIRDDLGWLDPLFEEASDGDNEPDPIAGFAKKRRPLSREVMQPIEKQPRLRCTPNQQVIKGLAGFSFCCDGGDKTLSPENWRSPLR</sequence>
<name>A0AAV4U6C2_9ARAC</name>
<dbReference type="Proteomes" id="UP001054837">
    <property type="component" value="Unassembled WGS sequence"/>
</dbReference>
<reference evidence="1 2" key="1">
    <citation type="submission" date="2021-06" db="EMBL/GenBank/DDBJ databases">
        <title>Caerostris darwini draft genome.</title>
        <authorList>
            <person name="Kono N."/>
            <person name="Arakawa K."/>
        </authorList>
    </citation>
    <scope>NUCLEOTIDE SEQUENCE [LARGE SCALE GENOMIC DNA]</scope>
</reference>
<organism evidence="1 2">
    <name type="scientific">Caerostris darwini</name>
    <dbReference type="NCBI Taxonomy" id="1538125"/>
    <lineage>
        <taxon>Eukaryota</taxon>
        <taxon>Metazoa</taxon>
        <taxon>Ecdysozoa</taxon>
        <taxon>Arthropoda</taxon>
        <taxon>Chelicerata</taxon>
        <taxon>Arachnida</taxon>
        <taxon>Araneae</taxon>
        <taxon>Araneomorphae</taxon>
        <taxon>Entelegynae</taxon>
        <taxon>Araneoidea</taxon>
        <taxon>Araneidae</taxon>
        <taxon>Caerostris</taxon>
    </lineage>
</organism>
<protein>
    <submittedName>
        <fullName evidence="1">Uncharacterized protein</fullName>
    </submittedName>
</protein>